<keyword evidence="9" id="KW-1185">Reference proteome</keyword>
<evidence type="ECO:0000256" key="1">
    <source>
        <dbReference type="ARBA" id="ARBA00004496"/>
    </source>
</evidence>
<dbReference type="InterPro" id="IPR020843">
    <property type="entry name" value="ER"/>
</dbReference>
<evidence type="ECO:0000256" key="2">
    <source>
        <dbReference type="ARBA" id="ARBA00011881"/>
    </source>
</evidence>
<gene>
    <name evidence="8" type="ORF">C6570_16245</name>
</gene>
<organism evidence="8 9">
    <name type="scientific">Ottowia oryzae</name>
    <dbReference type="NCBI Taxonomy" id="2109914"/>
    <lineage>
        <taxon>Bacteria</taxon>
        <taxon>Pseudomonadati</taxon>
        <taxon>Pseudomonadota</taxon>
        <taxon>Betaproteobacteria</taxon>
        <taxon>Burkholderiales</taxon>
        <taxon>Comamonadaceae</taxon>
        <taxon>Ottowia</taxon>
    </lineage>
</organism>
<evidence type="ECO:0000256" key="5">
    <source>
        <dbReference type="ARBA" id="ARBA00022884"/>
    </source>
</evidence>
<comment type="subcellular location">
    <subcellularLocation>
        <location evidence="1">Cytoplasm</location>
    </subcellularLocation>
</comment>
<dbReference type="InterPro" id="IPR013154">
    <property type="entry name" value="ADH-like_N"/>
</dbReference>
<keyword evidence="3" id="KW-0963">Cytoplasm</keyword>
<dbReference type="GO" id="GO:0008270">
    <property type="term" value="F:zinc ion binding"/>
    <property type="evidence" value="ECO:0007669"/>
    <property type="project" value="InterPro"/>
</dbReference>
<dbReference type="Pfam" id="PF08240">
    <property type="entry name" value="ADH_N"/>
    <property type="match status" value="1"/>
</dbReference>
<evidence type="ECO:0000256" key="3">
    <source>
        <dbReference type="ARBA" id="ARBA00022490"/>
    </source>
</evidence>
<dbReference type="CDD" id="cd08252">
    <property type="entry name" value="AL_MDR"/>
    <property type="match status" value="1"/>
</dbReference>
<dbReference type="InterPro" id="IPR014182">
    <property type="entry name" value="ADH_Zn_typ-1"/>
</dbReference>
<dbReference type="KEGG" id="otk:C6570_16245"/>
<dbReference type="GO" id="GO:0005737">
    <property type="term" value="C:cytoplasm"/>
    <property type="evidence" value="ECO:0007669"/>
    <property type="project" value="UniProtKB-SubCell"/>
</dbReference>
<dbReference type="NCBIfam" id="TIGR02817">
    <property type="entry name" value="adh_fam_1"/>
    <property type="match status" value="1"/>
</dbReference>
<name>A0A2S0MIM3_9BURK</name>
<feature type="domain" description="Enoyl reductase (ER)" evidence="7">
    <location>
        <begin position="10"/>
        <end position="340"/>
    </location>
</feature>
<keyword evidence="5" id="KW-0694">RNA-binding</keyword>
<comment type="similarity">
    <text evidence="6">Belongs to the zinc-containing alcohol dehydrogenase family. Quinone oxidoreductase subfamily.</text>
</comment>
<protein>
    <recommendedName>
        <fullName evidence="6">Zinc-type alcohol dehydrogenase-like protein</fullName>
    </recommendedName>
</protein>
<dbReference type="RefSeq" id="WP_106704147.1">
    <property type="nucleotide sequence ID" value="NZ_CP027666.1"/>
</dbReference>
<keyword evidence="6" id="KW-0479">Metal-binding</keyword>
<dbReference type="PANTHER" id="PTHR44154">
    <property type="entry name" value="QUINONE OXIDOREDUCTASE"/>
    <property type="match status" value="1"/>
</dbReference>
<dbReference type="PROSITE" id="PS01162">
    <property type="entry name" value="QOR_ZETA_CRYSTAL"/>
    <property type="match status" value="1"/>
</dbReference>
<evidence type="ECO:0000313" key="9">
    <source>
        <dbReference type="Proteomes" id="UP000239709"/>
    </source>
</evidence>
<comment type="subunit">
    <text evidence="2">Homotetramer.</text>
</comment>
<dbReference type="Gene3D" id="3.40.50.720">
    <property type="entry name" value="NAD(P)-binding Rossmann-like Domain"/>
    <property type="match status" value="1"/>
</dbReference>
<dbReference type="SUPFAM" id="SSF51735">
    <property type="entry name" value="NAD(P)-binding Rossmann-fold domains"/>
    <property type="match status" value="1"/>
</dbReference>
<dbReference type="Pfam" id="PF13602">
    <property type="entry name" value="ADH_zinc_N_2"/>
    <property type="match status" value="1"/>
</dbReference>
<dbReference type="Proteomes" id="UP000239709">
    <property type="component" value="Chromosome"/>
</dbReference>
<dbReference type="Gene3D" id="3.90.180.10">
    <property type="entry name" value="Medium-chain alcohol dehydrogenases, catalytic domain"/>
    <property type="match status" value="1"/>
</dbReference>
<keyword evidence="6" id="KW-0560">Oxidoreductase</keyword>
<keyword evidence="4" id="KW-0521">NADP</keyword>
<accession>A0A2S0MIM3</accession>
<dbReference type="SMART" id="SM00829">
    <property type="entry name" value="PKS_ER"/>
    <property type="match status" value="1"/>
</dbReference>
<dbReference type="EMBL" id="CP027666">
    <property type="protein sequence ID" value="AVO35601.1"/>
    <property type="molecule type" value="Genomic_DNA"/>
</dbReference>
<evidence type="ECO:0000256" key="6">
    <source>
        <dbReference type="RuleBase" id="RU364000"/>
    </source>
</evidence>
<sequence>MKAVAYRTPGPIDRPDALIDLDLPAPQPGRRDLLVRVRAISVNPVDAKVRASAQPAADLPGGARVLGWDAVGTVEAVGAQAQGFAVGDRVWYAGAIQRPGANSELHAVDARIVSHAPARLSDAQAAALPLTAITAWELLFDRLGVPLTAQRDGGQGQRLLIVGGAGGVGSILIQLARRLTGLQVIATASRAETRDWCLQLGAHSVIDHRQPLADALKAAGFDGVDLVASLTHTDKHYPQIVQALHPQGKLALIDDPATLDAMPLKTKALSLHWEFMFARPLYDTPDVAEQGRLLAEVARLADAGQIQSTMTEHFGTINAANLKKAHAFVEGGAARGKGVLEGFGA</sequence>
<dbReference type="OrthoDB" id="9785812at2"/>
<evidence type="ECO:0000256" key="4">
    <source>
        <dbReference type="ARBA" id="ARBA00022857"/>
    </source>
</evidence>
<proteinExistence type="inferred from homology"/>
<dbReference type="InterPro" id="IPR011032">
    <property type="entry name" value="GroES-like_sf"/>
</dbReference>
<dbReference type="InterPro" id="IPR002364">
    <property type="entry name" value="Quin_OxRdtase/zeta-crystal_CS"/>
</dbReference>
<dbReference type="PANTHER" id="PTHR44154:SF1">
    <property type="entry name" value="QUINONE OXIDOREDUCTASE"/>
    <property type="match status" value="1"/>
</dbReference>
<dbReference type="GO" id="GO:0003723">
    <property type="term" value="F:RNA binding"/>
    <property type="evidence" value="ECO:0007669"/>
    <property type="project" value="UniProtKB-KW"/>
</dbReference>
<dbReference type="InterPro" id="IPR036291">
    <property type="entry name" value="NAD(P)-bd_dom_sf"/>
</dbReference>
<evidence type="ECO:0000259" key="7">
    <source>
        <dbReference type="SMART" id="SM00829"/>
    </source>
</evidence>
<keyword evidence="6" id="KW-0862">Zinc</keyword>
<evidence type="ECO:0000313" key="8">
    <source>
        <dbReference type="EMBL" id="AVO35601.1"/>
    </source>
</evidence>
<dbReference type="InterPro" id="IPR051603">
    <property type="entry name" value="Zinc-ADH_QOR/CCCR"/>
</dbReference>
<dbReference type="AlphaFoldDB" id="A0A2S0MIM3"/>
<dbReference type="SUPFAM" id="SSF50129">
    <property type="entry name" value="GroES-like"/>
    <property type="match status" value="1"/>
</dbReference>
<dbReference type="GO" id="GO:0016491">
    <property type="term" value="F:oxidoreductase activity"/>
    <property type="evidence" value="ECO:0007669"/>
    <property type="project" value="UniProtKB-KW"/>
</dbReference>
<reference evidence="8 9" key="1">
    <citation type="submission" date="2018-03" db="EMBL/GenBank/DDBJ databases">
        <title>Genome sequencing of Ottowia sp.</title>
        <authorList>
            <person name="Kim S.-J."/>
            <person name="Heo J."/>
            <person name="Kwon S.-W."/>
        </authorList>
    </citation>
    <scope>NUCLEOTIDE SEQUENCE [LARGE SCALE GENOMIC DNA]</scope>
    <source>
        <strain evidence="8 9">KADR8-3</strain>
    </source>
</reference>